<gene>
    <name evidence="1" type="ORF">MRATA1EN3_LOCUS5257</name>
</gene>
<protein>
    <submittedName>
        <fullName evidence="1">Uncharacterized protein</fullName>
    </submittedName>
</protein>
<dbReference type="EMBL" id="OX596097">
    <property type="protein sequence ID" value="CAI9694044.1"/>
    <property type="molecule type" value="Genomic_DNA"/>
</dbReference>
<organism evidence="1 2">
    <name type="scientific">Rangifer tarandus platyrhynchus</name>
    <name type="common">Svalbard reindeer</name>
    <dbReference type="NCBI Taxonomy" id="3082113"/>
    <lineage>
        <taxon>Eukaryota</taxon>
        <taxon>Metazoa</taxon>
        <taxon>Chordata</taxon>
        <taxon>Craniata</taxon>
        <taxon>Vertebrata</taxon>
        <taxon>Euteleostomi</taxon>
        <taxon>Mammalia</taxon>
        <taxon>Eutheria</taxon>
        <taxon>Laurasiatheria</taxon>
        <taxon>Artiodactyla</taxon>
        <taxon>Ruminantia</taxon>
        <taxon>Pecora</taxon>
        <taxon>Cervidae</taxon>
        <taxon>Odocoileinae</taxon>
        <taxon>Rangifer</taxon>
    </lineage>
</organism>
<sequence>MGASLRAGRGSEGGERRGRGAEEGFARARPRTGRAPALRLQGQPHPPLLSAPAREPGPRAAAARGTMSGSAPAGPARLPAFALLTCSLWPARADNASQEYYTALINVTVQEPGRGAPLTLRIDGGRYRLDSPKAEVRGQVLEPLPIHGVADHLGCDPQTRFFVPPNIKQWIALLQRGNCTFKEKISRAAFHNAVAVVIYNNKSKEEPVTMTHPGTGDIIAVMITELRGKDILSYLEKNISVQMTIAVGTRMPPKNFSRGSLVFVSITYIALVIISSAWLIFCFIQKIRYTSAQDRNQRLGDASKKAISKLTTRTVKRGDKETDPDFDHCAVCIESYKQNDVVRILPCKCLHGTKRPQSCENNSPSM</sequence>
<name>A0ACB0E0U7_RANTA</name>
<evidence type="ECO:0000313" key="2">
    <source>
        <dbReference type="Proteomes" id="UP001162501"/>
    </source>
</evidence>
<accession>A0ACB0E0U7</accession>
<reference evidence="1" key="1">
    <citation type="submission" date="2023-05" db="EMBL/GenBank/DDBJ databases">
        <authorList>
            <consortium name="ELIXIR-Norway"/>
        </authorList>
    </citation>
    <scope>NUCLEOTIDE SEQUENCE</scope>
</reference>
<dbReference type="Proteomes" id="UP001162501">
    <property type="component" value="Chromosome 13"/>
</dbReference>
<evidence type="ECO:0000313" key="1">
    <source>
        <dbReference type="EMBL" id="CAI9694044.1"/>
    </source>
</evidence>
<proteinExistence type="predicted"/>